<reference evidence="10 11" key="1">
    <citation type="submission" date="2015-09" db="EMBL/GenBank/DDBJ databases">
        <title>Draft genome of a European isolate of the apple canker pathogen Neonectria ditissima.</title>
        <authorList>
            <person name="Gomez-Cortecero A."/>
            <person name="Harrison R.J."/>
            <person name="Armitage A.D."/>
        </authorList>
    </citation>
    <scope>NUCLEOTIDE SEQUENCE [LARGE SCALE GENOMIC DNA]</scope>
    <source>
        <strain evidence="10 11">R09/05</strain>
    </source>
</reference>
<evidence type="ECO:0000256" key="2">
    <source>
        <dbReference type="ARBA" id="ARBA00022448"/>
    </source>
</evidence>
<dbReference type="SUPFAM" id="SSF49344">
    <property type="entry name" value="CBD9-like"/>
    <property type="match status" value="1"/>
</dbReference>
<name>A0A0P7AAH2_9HYPO</name>
<feature type="transmembrane region" description="Helical" evidence="8">
    <location>
        <begin position="291"/>
        <end position="310"/>
    </location>
</feature>
<feature type="transmembrane region" description="Helical" evidence="8">
    <location>
        <begin position="330"/>
        <end position="351"/>
    </location>
</feature>
<dbReference type="PROSITE" id="PS50836">
    <property type="entry name" value="DOMON"/>
    <property type="match status" value="1"/>
</dbReference>
<evidence type="ECO:0000256" key="4">
    <source>
        <dbReference type="ARBA" id="ARBA00022982"/>
    </source>
</evidence>
<dbReference type="SMART" id="SM00665">
    <property type="entry name" value="B561"/>
    <property type="match status" value="1"/>
</dbReference>
<evidence type="ECO:0000256" key="3">
    <source>
        <dbReference type="ARBA" id="ARBA00022692"/>
    </source>
</evidence>
<keyword evidence="6 8" id="KW-0472">Membrane</keyword>
<dbReference type="PANTHER" id="PTHR47797:SF4">
    <property type="entry name" value="DOMON DOMAIN-CONTAINING PROTEIN"/>
    <property type="match status" value="1"/>
</dbReference>
<dbReference type="InterPro" id="IPR015920">
    <property type="entry name" value="Cellobiose_DH-like_cyt"/>
</dbReference>
<proteinExistence type="predicted"/>
<dbReference type="SMART" id="SM00664">
    <property type="entry name" value="DoH"/>
    <property type="match status" value="1"/>
</dbReference>
<feature type="transmembrane region" description="Helical" evidence="8">
    <location>
        <begin position="262"/>
        <end position="279"/>
    </location>
</feature>
<evidence type="ECO:0000256" key="7">
    <source>
        <dbReference type="SAM" id="MobiDB-lite"/>
    </source>
</evidence>
<feature type="region of interest" description="Disordered" evidence="7">
    <location>
        <begin position="389"/>
        <end position="408"/>
    </location>
</feature>
<accession>A0A0P7AAH2</accession>
<sequence>MKSDLGTLAAAAAVLYARGTSAITSSFCPGGGDVCYRWGVPEAAASSGSGDVYFQIKAPSTYQWVGVGIGSRMAGAEIFVIYQDGSGNVTLSPRSGKGHVMPQYSSRSGVELLSGSGVSNSEMTANIRCGDCSSLDLSGSNSWLAAWKSGDSLDSTSPSETISEHDEDEVFNVDFTSATFSSSGNPFVSGSSSSDDSSSDSDSNSGSSSGGDAVTESSSGVSDTFATAHGIIMAIVFVIAYPLGAVVMPLIGSWLIHASWQILALLLMWAGFGLGYVYARDDGYWFTNTHTKMGTVVCALISLQPVFGWLHHKYYVKHQQRGLMSHVHVWSGRILIILGIVNGGLGLQLAGTSQRFVIAYSVVAAIMSVLYVSGSVFGGLQKRHRAKKLISPQMTQEEQPATHQARYQ</sequence>
<feature type="compositionally biased region" description="Low complexity" evidence="7">
    <location>
        <begin position="182"/>
        <end position="212"/>
    </location>
</feature>
<evidence type="ECO:0000313" key="11">
    <source>
        <dbReference type="Proteomes" id="UP000050424"/>
    </source>
</evidence>
<dbReference type="Gene3D" id="1.20.120.1770">
    <property type="match status" value="1"/>
</dbReference>
<dbReference type="GO" id="GO:0016020">
    <property type="term" value="C:membrane"/>
    <property type="evidence" value="ECO:0007669"/>
    <property type="project" value="UniProtKB-SubCell"/>
</dbReference>
<dbReference type="CDD" id="cd09630">
    <property type="entry name" value="CDH_like_cytochrome"/>
    <property type="match status" value="1"/>
</dbReference>
<keyword evidence="5 8" id="KW-1133">Transmembrane helix</keyword>
<comment type="subcellular location">
    <subcellularLocation>
        <location evidence="1">Membrane</location>
    </subcellularLocation>
</comment>
<dbReference type="Proteomes" id="UP000050424">
    <property type="component" value="Unassembled WGS sequence"/>
</dbReference>
<evidence type="ECO:0000256" key="5">
    <source>
        <dbReference type="ARBA" id="ARBA00022989"/>
    </source>
</evidence>
<evidence type="ECO:0000256" key="8">
    <source>
        <dbReference type="SAM" id="Phobius"/>
    </source>
</evidence>
<evidence type="ECO:0000256" key="6">
    <source>
        <dbReference type="ARBA" id="ARBA00023136"/>
    </source>
</evidence>
<dbReference type="PANTHER" id="PTHR47797">
    <property type="entry name" value="DEHYDROGENASE, PUTATIVE (AFU_ORTHOLOGUE AFUA_8G05805)-RELATED"/>
    <property type="match status" value="1"/>
</dbReference>
<dbReference type="InterPro" id="IPR005018">
    <property type="entry name" value="DOMON_domain"/>
</dbReference>
<feature type="region of interest" description="Disordered" evidence="7">
    <location>
        <begin position="182"/>
        <end position="218"/>
    </location>
</feature>
<evidence type="ECO:0000313" key="10">
    <source>
        <dbReference type="EMBL" id="KPM33957.1"/>
    </source>
</evidence>
<keyword evidence="4" id="KW-0249">Electron transport</keyword>
<dbReference type="Pfam" id="PF16010">
    <property type="entry name" value="CDH-cyt"/>
    <property type="match status" value="1"/>
</dbReference>
<dbReference type="InterPro" id="IPR006593">
    <property type="entry name" value="Cyt_b561/ferric_Rdtase_TM"/>
</dbReference>
<organism evidence="10 11">
    <name type="scientific">Neonectria ditissima</name>
    <dbReference type="NCBI Taxonomy" id="78410"/>
    <lineage>
        <taxon>Eukaryota</taxon>
        <taxon>Fungi</taxon>
        <taxon>Dikarya</taxon>
        <taxon>Ascomycota</taxon>
        <taxon>Pezizomycotina</taxon>
        <taxon>Sordariomycetes</taxon>
        <taxon>Hypocreomycetidae</taxon>
        <taxon>Hypocreales</taxon>
        <taxon>Nectriaceae</taxon>
        <taxon>Neonectria</taxon>
    </lineage>
</organism>
<dbReference type="CDD" id="cd08760">
    <property type="entry name" value="Cyt_b561_FRRS1_like"/>
    <property type="match status" value="1"/>
</dbReference>
<dbReference type="EMBL" id="LKCW01000449">
    <property type="protein sequence ID" value="KPM33957.1"/>
    <property type="molecule type" value="Genomic_DNA"/>
</dbReference>
<evidence type="ECO:0000259" key="9">
    <source>
        <dbReference type="PROSITE" id="PS50836"/>
    </source>
</evidence>
<feature type="compositionally biased region" description="Polar residues" evidence="7">
    <location>
        <begin position="392"/>
        <end position="408"/>
    </location>
</feature>
<keyword evidence="11" id="KW-1185">Reference proteome</keyword>
<evidence type="ECO:0000256" key="1">
    <source>
        <dbReference type="ARBA" id="ARBA00004370"/>
    </source>
</evidence>
<gene>
    <name evidence="10" type="ORF">AK830_g12614</name>
</gene>
<dbReference type="AlphaFoldDB" id="A0A0P7AAH2"/>
<protein>
    <recommendedName>
        <fullName evidence="9">DOMON domain-containing protein</fullName>
    </recommendedName>
</protein>
<feature type="transmembrane region" description="Helical" evidence="8">
    <location>
        <begin position="231"/>
        <end position="255"/>
    </location>
</feature>
<dbReference type="STRING" id="78410.A0A0P7AAH2"/>
<feature type="domain" description="DOMON" evidence="9">
    <location>
        <begin position="32"/>
        <end position="150"/>
    </location>
</feature>
<keyword evidence="3 8" id="KW-0812">Transmembrane</keyword>
<keyword evidence="2" id="KW-0813">Transport</keyword>
<dbReference type="Pfam" id="PF10348">
    <property type="entry name" value="DUF2427"/>
    <property type="match status" value="1"/>
</dbReference>
<dbReference type="InterPro" id="IPR018825">
    <property type="entry name" value="DUF2427"/>
</dbReference>
<comment type="caution">
    <text evidence="10">The sequence shown here is derived from an EMBL/GenBank/DDBJ whole genome shotgun (WGS) entry which is preliminary data.</text>
</comment>
<dbReference type="OrthoDB" id="19261at2759"/>
<feature type="transmembrane region" description="Helical" evidence="8">
    <location>
        <begin position="357"/>
        <end position="380"/>
    </location>
</feature>
<dbReference type="Gene3D" id="2.60.40.1210">
    <property type="entry name" value="Cellobiose dehydrogenase, cytochrome domain"/>
    <property type="match status" value="1"/>
</dbReference>